<proteinExistence type="predicted"/>
<accession>A0A7J0F7P8</accession>
<keyword evidence="2" id="KW-1185">Reference proteome</keyword>
<dbReference type="EMBL" id="BJWL01000010">
    <property type="protein sequence ID" value="GFY94651.1"/>
    <property type="molecule type" value="Genomic_DNA"/>
</dbReference>
<organism evidence="1 2">
    <name type="scientific">Actinidia rufa</name>
    <dbReference type="NCBI Taxonomy" id="165716"/>
    <lineage>
        <taxon>Eukaryota</taxon>
        <taxon>Viridiplantae</taxon>
        <taxon>Streptophyta</taxon>
        <taxon>Embryophyta</taxon>
        <taxon>Tracheophyta</taxon>
        <taxon>Spermatophyta</taxon>
        <taxon>Magnoliopsida</taxon>
        <taxon>eudicotyledons</taxon>
        <taxon>Gunneridae</taxon>
        <taxon>Pentapetalae</taxon>
        <taxon>asterids</taxon>
        <taxon>Ericales</taxon>
        <taxon>Actinidiaceae</taxon>
        <taxon>Actinidia</taxon>
    </lineage>
</organism>
<dbReference type="Proteomes" id="UP000585474">
    <property type="component" value="Unassembled WGS sequence"/>
</dbReference>
<evidence type="ECO:0000313" key="1">
    <source>
        <dbReference type="EMBL" id="GFY94651.1"/>
    </source>
</evidence>
<protein>
    <submittedName>
        <fullName evidence="1">Uncharacterized protein</fullName>
    </submittedName>
</protein>
<evidence type="ECO:0000313" key="2">
    <source>
        <dbReference type="Proteomes" id="UP000585474"/>
    </source>
</evidence>
<reference evidence="1 2" key="1">
    <citation type="submission" date="2019-07" db="EMBL/GenBank/DDBJ databases">
        <title>De Novo Assembly of kiwifruit Actinidia rufa.</title>
        <authorList>
            <person name="Sugita-Konishi S."/>
            <person name="Sato K."/>
            <person name="Mori E."/>
            <person name="Abe Y."/>
            <person name="Kisaki G."/>
            <person name="Hamano K."/>
            <person name="Suezawa K."/>
            <person name="Otani M."/>
            <person name="Fukuda T."/>
            <person name="Manabe T."/>
            <person name="Gomi K."/>
            <person name="Tabuchi M."/>
            <person name="Akimitsu K."/>
            <person name="Kataoka I."/>
        </authorList>
    </citation>
    <scope>NUCLEOTIDE SEQUENCE [LARGE SCALE GENOMIC DNA]</scope>
    <source>
        <strain evidence="2">cv. Fuchu</strain>
    </source>
</reference>
<name>A0A7J0F7P8_9ERIC</name>
<dbReference type="AlphaFoldDB" id="A0A7J0F7P8"/>
<gene>
    <name evidence="1" type="ORF">Acr_10g0000360</name>
</gene>
<comment type="caution">
    <text evidence="1">The sequence shown here is derived from an EMBL/GenBank/DDBJ whole genome shotgun (WGS) entry which is preliminary data.</text>
</comment>
<sequence length="252" mass="28690">MLPQRKPTIATTRFNLVNHHRSSKSTQALLLSTNLQMKRGREKMVGLCGGFRDRDFGMGIVGGGCSDLVWWRKVRKITGFCIIRRRTGVDRVVPVIHYQKKEEFIRTNWNGQGKQTFRIQNEKLVGDSLEGVLNKILKPILTKPVSSPVLHTMYYLNGSEDVVPPRPTIPPRSVIGIKEARPSCYQKLLWKDSIHCSQECPAYFKKLMLQAQPEGSHEVNSPYRPNTLERARKRTHDPMLVVIQISSEGSSV</sequence>